<dbReference type="Proteomes" id="UP001165960">
    <property type="component" value="Unassembled WGS sequence"/>
</dbReference>
<organism evidence="1 2">
    <name type="scientific">Entomophthora muscae</name>
    <dbReference type="NCBI Taxonomy" id="34485"/>
    <lineage>
        <taxon>Eukaryota</taxon>
        <taxon>Fungi</taxon>
        <taxon>Fungi incertae sedis</taxon>
        <taxon>Zoopagomycota</taxon>
        <taxon>Entomophthoromycotina</taxon>
        <taxon>Entomophthoromycetes</taxon>
        <taxon>Entomophthorales</taxon>
        <taxon>Entomophthoraceae</taxon>
        <taxon>Entomophthora</taxon>
    </lineage>
</organism>
<comment type="caution">
    <text evidence="1">The sequence shown here is derived from an EMBL/GenBank/DDBJ whole genome shotgun (WGS) entry which is preliminary data.</text>
</comment>
<proteinExistence type="predicted"/>
<dbReference type="EMBL" id="QTSX02001445">
    <property type="protein sequence ID" value="KAJ9082056.1"/>
    <property type="molecule type" value="Genomic_DNA"/>
</dbReference>
<gene>
    <name evidence="1" type="ORF">DSO57_1008189</name>
</gene>
<evidence type="ECO:0000313" key="2">
    <source>
        <dbReference type="Proteomes" id="UP001165960"/>
    </source>
</evidence>
<protein>
    <submittedName>
        <fullName evidence="1">Uncharacterized protein</fullName>
    </submittedName>
</protein>
<keyword evidence="2" id="KW-1185">Reference proteome</keyword>
<reference evidence="1" key="1">
    <citation type="submission" date="2022-04" db="EMBL/GenBank/DDBJ databases">
        <title>Genome of the entomopathogenic fungus Entomophthora muscae.</title>
        <authorList>
            <person name="Elya C."/>
            <person name="Lovett B.R."/>
            <person name="Lee E."/>
            <person name="Macias A.M."/>
            <person name="Hajek A.E."/>
            <person name="De Bivort B.L."/>
            <person name="Kasson M.T."/>
            <person name="De Fine Licht H.H."/>
            <person name="Stajich J.E."/>
        </authorList>
    </citation>
    <scope>NUCLEOTIDE SEQUENCE</scope>
    <source>
        <strain evidence="1">Berkeley</strain>
    </source>
</reference>
<sequence>MENDQAPAESGKLLLHMGFFGNDYISMARTSTSMANLERCLSGLLKATNATAVIVPISIAPDLIPFIKGLNFALRYFARNIAEALPTEWEKLLARKSRQHPGVKFYSYDHAALLRSAASGTLEYIPRRLISDGYCLKTMPDKTETVCANPQNHLFWDLAHPSSIIHKAMADAITDFLHTGTSHFGRIFHTPN</sequence>
<accession>A0ACC2U5L3</accession>
<evidence type="ECO:0000313" key="1">
    <source>
        <dbReference type="EMBL" id="KAJ9082056.1"/>
    </source>
</evidence>
<name>A0ACC2U5L3_9FUNG</name>